<dbReference type="InterPro" id="IPR050832">
    <property type="entry name" value="Bact_Acetyltransf"/>
</dbReference>
<organism evidence="4 5">
    <name type="scientific">Pseudomonas putida</name>
    <name type="common">Arthrobacter siderocapsulatus</name>
    <dbReference type="NCBI Taxonomy" id="303"/>
    <lineage>
        <taxon>Bacteria</taxon>
        <taxon>Pseudomonadati</taxon>
        <taxon>Pseudomonadota</taxon>
        <taxon>Gammaproteobacteria</taxon>
        <taxon>Pseudomonadales</taxon>
        <taxon>Pseudomonadaceae</taxon>
        <taxon>Pseudomonas</taxon>
    </lineage>
</organism>
<dbReference type="Proteomes" id="UP000237230">
    <property type="component" value="Unassembled WGS sequence"/>
</dbReference>
<reference evidence="4 5" key="2">
    <citation type="submission" date="2018-03" db="EMBL/GenBank/DDBJ databases">
        <title>Draft genome of Pseudomonas putida strain KH-21-114.</title>
        <authorList>
            <person name="Yoshizawa S."/>
            <person name="Khan N.H."/>
            <person name="Nishimura M."/>
            <person name="Chiura H.X."/>
            <person name="Ogura Y."/>
            <person name="Hayashi T."/>
            <person name="Kogure K."/>
        </authorList>
    </citation>
    <scope>NUCLEOTIDE SEQUENCE [LARGE SCALE GENOMIC DNA]</scope>
    <source>
        <strain evidence="4 5">KH-21-114</strain>
    </source>
</reference>
<gene>
    <name evidence="4" type="ORF">BGP84_16410</name>
</gene>
<keyword evidence="2" id="KW-0012">Acyltransferase</keyword>
<reference evidence="4 5" key="1">
    <citation type="submission" date="2016-08" db="EMBL/GenBank/DDBJ databases">
        <authorList>
            <person name="Seilhamer J.J."/>
        </authorList>
    </citation>
    <scope>NUCLEOTIDE SEQUENCE [LARGE SCALE GENOMIC DNA]</scope>
    <source>
        <strain evidence="4 5">KH-21-114</strain>
    </source>
</reference>
<evidence type="ECO:0000313" key="5">
    <source>
        <dbReference type="Proteomes" id="UP000237230"/>
    </source>
</evidence>
<evidence type="ECO:0000256" key="2">
    <source>
        <dbReference type="ARBA" id="ARBA00023315"/>
    </source>
</evidence>
<dbReference type="Pfam" id="PF00583">
    <property type="entry name" value="Acetyltransf_1"/>
    <property type="match status" value="1"/>
</dbReference>
<feature type="domain" description="N-acetyltransferase" evidence="3">
    <location>
        <begin position="4"/>
        <end position="165"/>
    </location>
</feature>
<keyword evidence="1 4" id="KW-0808">Transferase</keyword>
<evidence type="ECO:0000259" key="3">
    <source>
        <dbReference type="PROSITE" id="PS51186"/>
    </source>
</evidence>
<dbReference type="InterPro" id="IPR000182">
    <property type="entry name" value="GNAT_dom"/>
</dbReference>
<accession>A0A2S3X6M4</accession>
<dbReference type="PANTHER" id="PTHR43877:SF2">
    <property type="entry name" value="AMINOALKYLPHOSPHONATE N-ACETYLTRANSFERASE-RELATED"/>
    <property type="match status" value="1"/>
</dbReference>
<dbReference type="Gene3D" id="3.40.630.30">
    <property type="match status" value="1"/>
</dbReference>
<dbReference type="RefSeq" id="WP_103447995.1">
    <property type="nucleotide sequence ID" value="NZ_MINH01000019.1"/>
</dbReference>
<protein>
    <submittedName>
        <fullName evidence="4">GNAT family N-acetyltransferase</fullName>
    </submittedName>
</protein>
<dbReference type="OrthoDB" id="6703393at2"/>
<dbReference type="AlphaFoldDB" id="A0A2S3X6M4"/>
<evidence type="ECO:0000256" key="1">
    <source>
        <dbReference type="ARBA" id="ARBA00022679"/>
    </source>
</evidence>
<evidence type="ECO:0000313" key="4">
    <source>
        <dbReference type="EMBL" id="POG11240.1"/>
    </source>
</evidence>
<sequence length="166" mass="19124">MPHLIIQPPTHEHISEVVAFIDNARRGLFPMLAGSLLPKDLAHFAETYLYGHGHFLEARDQGRLIAGIGYLPYDHRFNQLDYHGKRVVEVVRLFVLPEYRRRGLAAALFAALREHARAAAVECLYLHTHPFLPGAIRFWERQGFALIDVEDDPLWGTTHMEHWIAR</sequence>
<dbReference type="EMBL" id="MINH01000019">
    <property type="protein sequence ID" value="POG11240.1"/>
    <property type="molecule type" value="Genomic_DNA"/>
</dbReference>
<comment type="caution">
    <text evidence="4">The sequence shown here is derived from an EMBL/GenBank/DDBJ whole genome shotgun (WGS) entry which is preliminary data.</text>
</comment>
<proteinExistence type="predicted"/>
<dbReference type="PANTHER" id="PTHR43877">
    <property type="entry name" value="AMINOALKYLPHOSPHONATE N-ACETYLTRANSFERASE-RELATED-RELATED"/>
    <property type="match status" value="1"/>
</dbReference>
<dbReference type="GO" id="GO:0016747">
    <property type="term" value="F:acyltransferase activity, transferring groups other than amino-acyl groups"/>
    <property type="evidence" value="ECO:0007669"/>
    <property type="project" value="InterPro"/>
</dbReference>
<dbReference type="SUPFAM" id="SSF55729">
    <property type="entry name" value="Acyl-CoA N-acyltransferases (Nat)"/>
    <property type="match status" value="1"/>
</dbReference>
<dbReference type="CDD" id="cd04301">
    <property type="entry name" value="NAT_SF"/>
    <property type="match status" value="1"/>
</dbReference>
<dbReference type="PROSITE" id="PS51186">
    <property type="entry name" value="GNAT"/>
    <property type="match status" value="1"/>
</dbReference>
<dbReference type="InterPro" id="IPR016181">
    <property type="entry name" value="Acyl_CoA_acyltransferase"/>
</dbReference>
<name>A0A2S3X6M4_PSEPU</name>